<dbReference type="Gene3D" id="3.30.450.20">
    <property type="entry name" value="PAS domain"/>
    <property type="match status" value="1"/>
</dbReference>
<dbReference type="PROSITE" id="PS50112">
    <property type="entry name" value="PAS"/>
    <property type="match status" value="1"/>
</dbReference>
<keyword evidence="3 5" id="KW-1133">Transmembrane helix</keyword>
<organism evidence="8 9">
    <name type="scientific">Planobispora longispora</name>
    <dbReference type="NCBI Taxonomy" id="28887"/>
    <lineage>
        <taxon>Bacteria</taxon>
        <taxon>Bacillati</taxon>
        <taxon>Actinomycetota</taxon>
        <taxon>Actinomycetes</taxon>
        <taxon>Streptosporangiales</taxon>
        <taxon>Streptosporangiaceae</taxon>
        <taxon>Planobispora</taxon>
    </lineage>
</organism>
<feature type="transmembrane region" description="Helical" evidence="5">
    <location>
        <begin position="315"/>
        <end position="338"/>
    </location>
</feature>
<dbReference type="InterPro" id="IPR013656">
    <property type="entry name" value="PAS_4"/>
</dbReference>
<keyword evidence="4 5" id="KW-0472">Membrane</keyword>
<evidence type="ECO:0000313" key="8">
    <source>
        <dbReference type="EMBL" id="GIH79324.1"/>
    </source>
</evidence>
<dbReference type="PROSITE" id="PS50839">
    <property type="entry name" value="CHASE"/>
    <property type="match status" value="1"/>
</dbReference>
<comment type="caution">
    <text evidence="8">The sequence shown here is derived from an EMBL/GenBank/DDBJ whole genome shotgun (WGS) entry which is preliminary data.</text>
</comment>
<dbReference type="Pfam" id="PF08448">
    <property type="entry name" value="PAS_4"/>
    <property type="match status" value="1"/>
</dbReference>
<keyword evidence="2 5" id="KW-0812">Transmembrane</keyword>
<evidence type="ECO:0000256" key="2">
    <source>
        <dbReference type="ARBA" id="ARBA00022692"/>
    </source>
</evidence>
<evidence type="ECO:0000256" key="1">
    <source>
        <dbReference type="ARBA" id="ARBA00004370"/>
    </source>
</evidence>
<dbReference type="NCBIfam" id="TIGR00229">
    <property type="entry name" value="sensory_box"/>
    <property type="match status" value="1"/>
</dbReference>
<dbReference type="AlphaFoldDB" id="A0A8J3W785"/>
<protein>
    <recommendedName>
        <fullName evidence="10">PAS domain-containing protein</fullName>
    </recommendedName>
</protein>
<evidence type="ECO:0000259" key="7">
    <source>
        <dbReference type="PROSITE" id="PS50839"/>
    </source>
</evidence>
<evidence type="ECO:0000313" key="9">
    <source>
        <dbReference type="Proteomes" id="UP000616724"/>
    </source>
</evidence>
<dbReference type="InterPro" id="IPR000014">
    <property type="entry name" value="PAS"/>
</dbReference>
<sequence>MEHAITRRIRRVLSSAMTLAVLAALVVAVAGLGGTTVLASVLSDTQQRLADETVQRRLALMGEVVEAETGRYVEALRLVAAAAGTAEPLTAAAFARMVEPLKQTHLPGATSITFLVPATDAQIPAVQARWRARGVPALRLRPEGHIDEHIFFVLSQDITTGAAPAPGTDLTTTAAPAQAAAEARRSGQVAVSDAFHLLGDRDLPAERRQLSFVLTAPVYGPAEAAGGHGRPLAGWVMLGLRGQDFLGAVLSRIAQGADVHLRARQSDATLATVASLTTSAGDKDLHRSVRIPVAQQSWQLDVAIARTQIPGARGLAGTAVMIIGGTLTLLLAALVFTLGSGRARARAQIQAATADLRTAEAAARRQAELMSAILDGISDGVGVVDARGAFLLHNPAARAMLGTGLDAEGIGSWQHHYGIFTPDGAAAFPTEDLPLVRALAGEHVEQVPMLIRNPSRPEGLVVSVSARPLQATAGQSGAVAVFHDITDRARAEEERERTAVRLREARDELAASKAYLTQVLDAIDVTVITCDADGVIVTPTGPPAAPCPRTAGR</sequence>
<accession>A0A8J3W785</accession>
<evidence type="ECO:0000256" key="3">
    <source>
        <dbReference type="ARBA" id="ARBA00022989"/>
    </source>
</evidence>
<dbReference type="GO" id="GO:0003824">
    <property type="term" value="F:catalytic activity"/>
    <property type="evidence" value="ECO:0007669"/>
    <property type="project" value="UniProtKB-ARBA"/>
</dbReference>
<keyword evidence="9" id="KW-1185">Reference proteome</keyword>
<dbReference type="GO" id="GO:0016020">
    <property type="term" value="C:membrane"/>
    <property type="evidence" value="ECO:0007669"/>
    <property type="project" value="UniProtKB-SubCell"/>
</dbReference>
<dbReference type="GO" id="GO:0007165">
    <property type="term" value="P:signal transduction"/>
    <property type="evidence" value="ECO:0007669"/>
    <property type="project" value="UniProtKB-ARBA"/>
</dbReference>
<dbReference type="EMBL" id="BOOH01000047">
    <property type="protein sequence ID" value="GIH79324.1"/>
    <property type="molecule type" value="Genomic_DNA"/>
</dbReference>
<evidence type="ECO:0000259" key="6">
    <source>
        <dbReference type="PROSITE" id="PS50112"/>
    </source>
</evidence>
<dbReference type="Gene3D" id="3.30.450.350">
    <property type="entry name" value="CHASE domain"/>
    <property type="match status" value="1"/>
</dbReference>
<feature type="domain" description="PAS" evidence="6">
    <location>
        <begin position="366"/>
        <end position="402"/>
    </location>
</feature>
<dbReference type="PANTHER" id="PTHR44757">
    <property type="entry name" value="DIGUANYLATE CYCLASE DGCP"/>
    <property type="match status" value="1"/>
</dbReference>
<dbReference type="SMART" id="SM01079">
    <property type="entry name" value="CHASE"/>
    <property type="match status" value="1"/>
</dbReference>
<dbReference type="InterPro" id="IPR042240">
    <property type="entry name" value="CHASE_sf"/>
</dbReference>
<proteinExistence type="predicted"/>
<comment type="subcellular location">
    <subcellularLocation>
        <location evidence="1">Membrane</location>
    </subcellularLocation>
</comment>
<dbReference type="Proteomes" id="UP000616724">
    <property type="component" value="Unassembled WGS sequence"/>
</dbReference>
<evidence type="ECO:0008006" key="10">
    <source>
        <dbReference type="Google" id="ProtNLM"/>
    </source>
</evidence>
<dbReference type="RefSeq" id="WP_203893788.1">
    <property type="nucleotide sequence ID" value="NZ_BOOH01000047.1"/>
</dbReference>
<name>A0A8J3W785_9ACTN</name>
<reference evidence="8 9" key="1">
    <citation type="submission" date="2021-01" db="EMBL/GenBank/DDBJ databases">
        <title>Whole genome shotgun sequence of Planobispora longispora NBRC 13918.</title>
        <authorList>
            <person name="Komaki H."/>
            <person name="Tamura T."/>
        </authorList>
    </citation>
    <scope>NUCLEOTIDE SEQUENCE [LARGE SCALE GENOMIC DNA]</scope>
    <source>
        <strain evidence="8 9">NBRC 13918</strain>
    </source>
</reference>
<feature type="domain" description="CHASE" evidence="7">
    <location>
        <begin position="167"/>
        <end position="254"/>
    </location>
</feature>
<evidence type="ECO:0000256" key="4">
    <source>
        <dbReference type="ARBA" id="ARBA00023136"/>
    </source>
</evidence>
<dbReference type="Pfam" id="PF03924">
    <property type="entry name" value="CHASE"/>
    <property type="match status" value="1"/>
</dbReference>
<dbReference type="InterPro" id="IPR035965">
    <property type="entry name" value="PAS-like_dom_sf"/>
</dbReference>
<dbReference type="InterPro" id="IPR006189">
    <property type="entry name" value="CHASE_dom"/>
</dbReference>
<dbReference type="PANTHER" id="PTHR44757:SF2">
    <property type="entry name" value="BIOFILM ARCHITECTURE MAINTENANCE PROTEIN MBAA"/>
    <property type="match status" value="1"/>
</dbReference>
<dbReference type="InterPro" id="IPR052155">
    <property type="entry name" value="Biofilm_reg_signaling"/>
</dbReference>
<dbReference type="SUPFAM" id="SSF55785">
    <property type="entry name" value="PYP-like sensor domain (PAS domain)"/>
    <property type="match status" value="1"/>
</dbReference>
<evidence type="ECO:0000256" key="5">
    <source>
        <dbReference type="SAM" id="Phobius"/>
    </source>
</evidence>
<gene>
    <name evidence="8" type="ORF">Plo01_57530</name>
</gene>